<proteinExistence type="predicted"/>
<name>A0ABR1CBI0_NECAM</name>
<dbReference type="InterPro" id="IPR027124">
    <property type="entry name" value="Swc5/CFDP1/2"/>
</dbReference>
<gene>
    <name evidence="1" type="primary">Necator_chrII.g6642</name>
    <name evidence="1" type="ORF">RB195_018849</name>
</gene>
<reference evidence="1 2" key="1">
    <citation type="submission" date="2023-08" db="EMBL/GenBank/DDBJ databases">
        <title>A Necator americanus chromosomal reference genome.</title>
        <authorList>
            <person name="Ilik V."/>
            <person name="Petrzelkova K.J."/>
            <person name="Pardy F."/>
            <person name="Fuh T."/>
            <person name="Niatou-Singa F.S."/>
            <person name="Gouil Q."/>
            <person name="Baker L."/>
            <person name="Ritchie M.E."/>
            <person name="Jex A.R."/>
            <person name="Gazzola D."/>
            <person name="Li H."/>
            <person name="Toshio Fujiwara R."/>
            <person name="Zhan B."/>
            <person name="Aroian R.V."/>
            <person name="Pafco B."/>
            <person name="Schwarz E.M."/>
        </authorList>
    </citation>
    <scope>NUCLEOTIDE SEQUENCE [LARGE SCALE GENOMIC DNA]</scope>
    <source>
        <strain evidence="1 2">Aroian</strain>
        <tissue evidence="1">Whole animal</tissue>
    </source>
</reference>
<dbReference type="SUPFAM" id="SSF56219">
    <property type="entry name" value="DNase I-like"/>
    <property type="match status" value="1"/>
</dbReference>
<sequence length="157" mass="17430">MATRLIYHGTSNRNGVGIMLNEMFRNSVTAVDRLSGPLMAVRVDAEEVELRVVSAHAAQVGCNEEEKACFWKDLKQYVQSLEGKKVLQIGGDLNEHVDFRKDGFESCHGANGYGAPNDDGLRILEYVVASDLIIANTQCRERKSHLITYTSGGREQK</sequence>
<comment type="caution">
    <text evidence="1">The sequence shown here is derived from an EMBL/GenBank/DDBJ whole genome shotgun (WGS) entry which is preliminary data.</text>
</comment>
<keyword evidence="2" id="KW-1185">Reference proteome</keyword>
<dbReference type="Proteomes" id="UP001303046">
    <property type="component" value="Unassembled WGS sequence"/>
</dbReference>
<dbReference type="EMBL" id="JAVFWL010000002">
    <property type="protein sequence ID" value="KAK6735844.1"/>
    <property type="molecule type" value="Genomic_DNA"/>
</dbReference>
<dbReference type="PANTHER" id="PTHR23227">
    <property type="entry name" value="BUCENTAUR RELATED"/>
    <property type="match status" value="1"/>
</dbReference>
<protein>
    <recommendedName>
        <fullName evidence="3">Endonuclease/exonuclease/phosphatase domain-containing protein</fullName>
    </recommendedName>
</protein>
<dbReference type="PANTHER" id="PTHR23227:SF67">
    <property type="entry name" value="CRANIOFACIAL DEVELOPMENT PROTEIN 2-LIKE"/>
    <property type="match status" value="1"/>
</dbReference>
<dbReference type="InterPro" id="IPR036691">
    <property type="entry name" value="Endo/exonu/phosph_ase_sf"/>
</dbReference>
<evidence type="ECO:0008006" key="3">
    <source>
        <dbReference type="Google" id="ProtNLM"/>
    </source>
</evidence>
<dbReference type="Gene3D" id="3.60.10.10">
    <property type="entry name" value="Endonuclease/exonuclease/phosphatase"/>
    <property type="match status" value="1"/>
</dbReference>
<evidence type="ECO:0000313" key="1">
    <source>
        <dbReference type="EMBL" id="KAK6735844.1"/>
    </source>
</evidence>
<organism evidence="1 2">
    <name type="scientific">Necator americanus</name>
    <name type="common">Human hookworm</name>
    <dbReference type="NCBI Taxonomy" id="51031"/>
    <lineage>
        <taxon>Eukaryota</taxon>
        <taxon>Metazoa</taxon>
        <taxon>Ecdysozoa</taxon>
        <taxon>Nematoda</taxon>
        <taxon>Chromadorea</taxon>
        <taxon>Rhabditida</taxon>
        <taxon>Rhabditina</taxon>
        <taxon>Rhabditomorpha</taxon>
        <taxon>Strongyloidea</taxon>
        <taxon>Ancylostomatidae</taxon>
        <taxon>Bunostominae</taxon>
        <taxon>Necator</taxon>
    </lineage>
</organism>
<accession>A0ABR1CBI0</accession>
<evidence type="ECO:0000313" key="2">
    <source>
        <dbReference type="Proteomes" id="UP001303046"/>
    </source>
</evidence>